<evidence type="ECO:0000256" key="19">
    <source>
        <dbReference type="SAM" id="MobiDB-lite"/>
    </source>
</evidence>
<dbReference type="GO" id="GO:0030154">
    <property type="term" value="P:cell differentiation"/>
    <property type="evidence" value="ECO:0007669"/>
    <property type="project" value="UniProtKB-KW"/>
</dbReference>
<evidence type="ECO:0000313" key="23">
    <source>
        <dbReference type="Proteomes" id="UP000007646"/>
    </source>
</evidence>
<name>G3UF89_LOXAF</name>
<dbReference type="Ensembl" id="ENSLAFT00000035686.1">
    <property type="protein sequence ID" value="ENSLAFP00000026497.1"/>
    <property type="gene ID" value="ENSLAFG00000011975.2"/>
</dbReference>
<feature type="domain" description="Cadherin" evidence="21">
    <location>
        <begin position="251"/>
        <end position="356"/>
    </location>
</feature>
<comment type="subunit">
    <text evidence="15">Part of the IMAC/intermicrovillar adhesion complex/intermicrovillar tip-link complex composed of ANKS4B, MYO7B, USH1C, CDHR2 and CDHR5. Interacts (via cytoplasmic domain) with USH1C and MYO7B; required for proper localization of CDHR5 to microvilli tips and its function in brush border differentiation.</text>
</comment>
<dbReference type="PANTHER" id="PTHR24027">
    <property type="entry name" value="CADHERIN-23"/>
    <property type="match status" value="1"/>
</dbReference>
<comment type="function">
    <text evidence="13">Intermicrovillar adhesion molecule that forms, via its extracellular domain, calcium-dependent heterophilic complexes with CDHR2 on adjacent microvilli. Thereby, controls the packing of microvilli at the apical membrane of epithelial cells. Through its cytoplasmic domain, interacts with microvillus cytoplasmic proteins to form the intermicrovillar adhesion complex/IMAC. This complex plays a central role in microvilli and epithelial brush border differentiation.</text>
</comment>
<keyword evidence="7" id="KW-0221">Differentiation</keyword>
<evidence type="ECO:0000256" key="8">
    <source>
        <dbReference type="ARBA" id="ARBA00022837"/>
    </source>
</evidence>
<keyword evidence="6" id="KW-0677">Repeat</keyword>
<feature type="region of interest" description="Disordered" evidence="19">
    <location>
        <begin position="800"/>
        <end position="841"/>
    </location>
</feature>
<feature type="compositionally biased region" description="Polar residues" evidence="19">
    <location>
        <begin position="722"/>
        <end position="738"/>
    </location>
</feature>
<feature type="region of interest" description="Disordered" evidence="19">
    <location>
        <begin position="454"/>
        <end position="572"/>
    </location>
</feature>
<evidence type="ECO:0000256" key="7">
    <source>
        <dbReference type="ARBA" id="ARBA00022782"/>
    </source>
</evidence>
<dbReference type="GO" id="GO:0016342">
    <property type="term" value="C:catenin complex"/>
    <property type="evidence" value="ECO:0007669"/>
    <property type="project" value="TreeGrafter"/>
</dbReference>
<reference evidence="22" key="2">
    <citation type="submission" date="2025-08" db="UniProtKB">
        <authorList>
            <consortium name="Ensembl"/>
        </authorList>
    </citation>
    <scope>IDENTIFICATION</scope>
    <source>
        <strain evidence="22">Isolate ISIS603380</strain>
    </source>
</reference>
<dbReference type="PANTHER" id="PTHR24027:SF414">
    <property type="entry name" value="CADHERIN-RELATED FAMILY MEMBER 5 ISOFORM X1"/>
    <property type="match status" value="1"/>
</dbReference>
<feature type="compositionally biased region" description="Low complexity" evidence="19">
    <location>
        <begin position="468"/>
        <end position="500"/>
    </location>
</feature>
<evidence type="ECO:0000256" key="2">
    <source>
        <dbReference type="ARBA" id="ARBA00022475"/>
    </source>
</evidence>
<keyword evidence="11" id="KW-0325">Glycoprotein</keyword>
<dbReference type="Proteomes" id="UP000007646">
    <property type="component" value="Unassembled WGS sequence"/>
</dbReference>
<keyword evidence="12" id="KW-0966">Cell projection</keyword>
<organism evidence="22 23">
    <name type="scientific">Loxodonta africana</name>
    <name type="common">African elephant</name>
    <dbReference type="NCBI Taxonomy" id="9785"/>
    <lineage>
        <taxon>Eukaryota</taxon>
        <taxon>Metazoa</taxon>
        <taxon>Chordata</taxon>
        <taxon>Craniata</taxon>
        <taxon>Vertebrata</taxon>
        <taxon>Euteleostomi</taxon>
        <taxon>Mammalia</taxon>
        <taxon>Eutheria</taxon>
        <taxon>Afrotheria</taxon>
        <taxon>Proboscidea</taxon>
        <taxon>Elephantidae</taxon>
        <taxon>Loxodonta</taxon>
    </lineage>
</organism>
<feature type="domain" description="Cadherin" evidence="21">
    <location>
        <begin position="127"/>
        <end position="239"/>
    </location>
</feature>
<dbReference type="GO" id="GO:0007156">
    <property type="term" value="P:homophilic cell adhesion via plasma membrane adhesion molecules"/>
    <property type="evidence" value="ECO:0007669"/>
    <property type="project" value="InterPro"/>
</dbReference>
<evidence type="ECO:0000256" key="9">
    <source>
        <dbReference type="ARBA" id="ARBA00022989"/>
    </source>
</evidence>
<feature type="signal peptide" evidence="20">
    <location>
        <begin position="1"/>
        <end position="29"/>
    </location>
</feature>
<dbReference type="GO" id="GO:0008013">
    <property type="term" value="F:beta-catenin binding"/>
    <property type="evidence" value="ECO:0007669"/>
    <property type="project" value="Ensembl"/>
</dbReference>
<feature type="chain" id="PRO_5003456675" description="Cadherin-related family member 5" evidence="20">
    <location>
        <begin position="30"/>
        <end position="841"/>
    </location>
</feature>
<feature type="compositionally biased region" description="Polar residues" evidence="19">
    <location>
        <begin position="554"/>
        <end position="571"/>
    </location>
</feature>
<keyword evidence="9" id="KW-1133">Transmembrane helix</keyword>
<evidence type="ECO:0000256" key="17">
    <source>
        <dbReference type="ARBA" id="ARBA00081919"/>
    </source>
</evidence>
<evidence type="ECO:0000256" key="18">
    <source>
        <dbReference type="PROSITE-ProRule" id="PRU00043"/>
    </source>
</evidence>
<feature type="region of interest" description="Disordered" evidence="19">
    <location>
        <begin position="720"/>
        <end position="775"/>
    </location>
</feature>
<feature type="compositionally biased region" description="Pro residues" evidence="19">
    <location>
        <begin position="744"/>
        <end position="755"/>
    </location>
</feature>
<dbReference type="Gene3D" id="2.60.40.60">
    <property type="entry name" value="Cadherins"/>
    <property type="match status" value="3"/>
</dbReference>
<keyword evidence="23" id="KW-1185">Reference proteome</keyword>
<dbReference type="STRING" id="9785.ENSLAFP00000026497"/>
<sequence length="841" mass="89116">MGARTRLQPPLLLPLLLVGLLGQVPGTQAQACSVNKTFFEIEENKNLTEPLVDIYVPEGQQVTLGSSSTPSTFQIQNNQLFLSVIPDYESEPLLQAHLECRRGDTVVTQLRVFVSVLDVNDKLPIFPFTTKVVNVSEDTKVNSIVIPETDLEAQDDDKDDMLFYTLQEVTPGTDGSFSLVGTNRPALRLDKLLDFDRCQSMTFQLLVRDTEQEDAKPSHTATATLTLNILPADLRPPWFLPCVYSDSYVCIQAQYQGAIPTGHRLPDPLTWSPGPIYAVDGDRGINQPIIYSFVDGNQGGVFSINESSGNLTMIKDVLSPTNFMLLVKGEQADLARYSVTQVSVEARATSGSPPSFSQSLYRGTVALGSGVGTVIKDAATPSQSLRVQAQDPDFPDINSAITYRITNHSYFRMEGEVVLTAVALDHVAVFYAEVEAKNTVTSATVTTVVEIQVREQEPLPTGPPGSSPPSEAGSTTGPSSSAPSEGTRPPGPSQGPSTTSSGGGTGPHPPSDMTLRTPALPTPGGPSSMGTSTSPSPAAPSSGGSAPTVEPGISQLTSQGSTRTSWSSGSLPPTPFAPELSWSCCRAKPNPGFPSWLCHGGPAPGSGQGLLTPPGANEHWPPWAPQPHCEHAEIGFGSGSSLGLTEGLGTMTSGVLQVSVRPLTLSVSGAHNYLVSLVFFIFFCSRKHSPQTHSPASLAFKEIGLFRKLLCFWAPESERQTQRNPSRAASKTRPLQPTTRDETPAPPDKAPPSPVSPVAARAEGSPTAVRSILTKERRPEGGYKAVWFGEDIGAEADVVVLNEPTADGAGDLGSEGSGNEDADPGRAGGPLDEPDANATYI</sequence>
<keyword evidence="4" id="KW-0812">Transmembrane</keyword>
<evidence type="ECO:0000256" key="10">
    <source>
        <dbReference type="ARBA" id="ARBA00023136"/>
    </source>
</evidence>
<feature type="domain" description="Cadherin" evidence="21">
    <location>
        <begin position="357"/>
        <end position="466"/>
    </location>
</feature>
<evidence type="ECO:0000256" key="12">
    <source>
        <dbReference type="ARBA" id="ARBA00023273"/>
    </source>
</evidence>
<evidence type="ECO:0000256" key="5">
    <source>
        <dbReference type="ARBA" id="ARBA00022729"/>
    </source>
</evidence>
<keyword evidence="5 20" id="KW-0732">Signal</keyword>
<dbReference type="InterPro" id="IPR002126">
    <property type="entry name" value="Cadherin-like_dom"/>
</dbReference>
<evidence type="ECO:0000256" key="15">
    <source>
        <dbReference type="ARBA" id="ARBA00063725"/>
    </source>
</evidence>
<reference evidence="22 23" key="1">
    <citation type="submission" date="2009-06" db="EMBL/GenBank/DDBJ databases">
        <title>The Genome Sequence of Loxodonta africana (African elephant).</title>
        <authorList>
            <person name="Di Palma F."/>
            <person name="Heiman D."/>
            <person name="Young S."/>
            <person name="Johnson J."/>
            <person name="Lander E.S."/>
            <person name="Lindblad-Toh K."/>
        </authorList>
    </citation>
    <scope>NUCLEOTIDE SEQUENCE [LARGE SCALE GENOMIC DNA]</scope>
    <source>
        <strain evidence="22 23">Isolate ISIS603380</strain>
    </source>
</reference>
<dbReference type="FunCoup" id="G3UF89">
    <property type="interactions" value="4"/>
</dbReference>
<dbReference type="PROSITE" id="PS50268">
    <property type="entry name" value="CADHERIN_2"/>
    <property type="match status" value="3"/>
</dbReference>
<dbReference type="eggNOG" id="KOG3594">
    <property type="taxonomic scope" value="Eukaryota"/>
</dbReference>
<evidence type="ECO:0000256" key="1">
    <source>
        <dbReference type="ARBA" id="ARBA00004247"/>
    </source>
</evidence>
<evidence type="ECO:0000256" key="6">
    <source>
        <dbReference type="ARBA" id="ARBA00022737"/>
    </source>
</evidence>
<accession>G3UF89</accession>
<keyword evidence="2" id="KW-1003">Cell membrane</keyword>
<reference evidence="22" key="3">
    <citation type="submission" date="2025-09" db="UniProtKB">
        <authorList>
            <consortium name="Ensembl"/>
        </authorList>
    </citation>
    <scope>IDENTIFICATION</scope>
    <source>
        <strain evidence="22">Isolate ISIS603380</strain>
    </source>
</reference>
<dbReference type="FunFam" id="2.60.40.60:FF:000261">
    <property type="entry name" value="Cadherin-related family member 5"/>
    <property type="match status" value="1"/>
</dbReference>
<dbReference type="SMART" id="SM00112">
    <property type="entry name" value="CA"/>
    <property type="match status" value="4"/>
</dbReference>
<dbReference type="CDD" id="cd11304">
    <property type="entry name" value="Cadherin_repeat"/>
    <property type="match status" value="2"/>
</dbReference>
<dbReference type="GeneTree" id="ENSGT00940000162463"/>
<dbReference type="GO" id="GO:0005509">
    <property type="term" value="F:calcium ion binding"/>
    <property type="evidence" value="ECO:0007669"/>
    <property type="project" value="UniProtKB-UniRule"/>
</dbReference>
<evidence type="ECO:0000259" key="21">
    <source>
        <dbReference type="PROSITE" id="PS50268"/>
    </source>
</evidence>
<evidence type="ECO:0000256" key="4">
    <source>
        <dbReference type="ARBA" id="ARBA00022692"/>
    </source>
</evidence>
<dbReference type="AlphaFoldDB" id="G3UF89"/>
<comment type="subcellular location">
    <subcellularLocation>
        <location evidence="1">Apical cell membrane</location>
        <topology evidence="1">Single-pass type I membrane protein</topology>
    </subcellularLocation>
    <subcellularLocation>
        <location evidence="14">Cell projection</location>
        <location evidence="14">Microvillus membrane</location>
        <topology evidence="14">Single-pass type I membrane protein</topology>
    </subcellularLocation>
</comment>
<dbReference type="GO" id="GO:0031526">
    <property type="term" value="C:brush border membrane"/>
    <property type="evidence" value="ECO:0007669"/>
    <property type="project" value="Ensembl"/>
</dbReference>
<evidence type="ECO:0000256" key="11">
    <source>
        <dbReference type="ARBA" id="ARBA00023180"/>
    </source>
</evidence>
<dbReference type="SUPFAM" id="SSF49313">
    <property type="entry name" value="Cadherin-like"/>
    <property type="match status" value="3"/>
</dbReference>
<dbReference type="GO" id="GO:0090675">
    <property type="term" value="P:intermicrovillar adhesion"/>
    <property type="evidence" value="ECO:0007669"/>
    <property type="project" value="Ensembl"/>
</dbReference>
<dbReference type="InterPro" id="IPR039808">
    <property type="entry name" value="Cadherin"/>
</dbReference>
<dbReference type="GO" id="GO:0032532">
    <property type="term" value="P:regulation of microvillus length"/>
    <property type="evidence" value="ECO:0007669"/>
    <property type="project" value="Ensembl"/>
</dbReference>
<proteinExistence type="predicted"/>
<evidence type="ECO:0000256" key="16">
    <source>
        <dbReference type="ARBA" id="ARBA00067494"/>
    </source>
</evidence>
<gene>
    <name evidence="22" type="primary">CDHR5</name>
</gene>
<evidence type="ECO:0000313" key="22">
    <source>
        <dbReference type="Ensembl" id="ENSLAFP00000026497.1"/>
    </source>
</evidence>
<protein>
    <recommendedName>
        <fullName evidence="16">Cadherin-related family member 5</fullName>
    </recommendedName>
    <alternativeName>
        <fullName evidence="17">Mu-protocadherin</fullName>
    </alternativeName>
</protein>
<evidence type="ECO:0000256" key="20">
    <source>
        <dbReference type="SAM" id="SignalP"/>
    </source>
</evidence>
<keyword evidence="8 18" id="KW-0106">Calcium</keyword>
<evidence type="ECO:0000256" key="3">
    <source>
        <dbReference type="ARBA" id="ARBA00022553"/>
    </source>
</evidence>
<dbReference type="GO" id="GO:0045296">
    <property type="term" value="F:cadherin binding"/>
    <property type="evidence" value="ECO:0007669"/>
    <property type="project" value="TreeGrafter"/>
</dbReference>
<evidence type="ECO:0000256" key="13">
    <source>
        <dbReference type="ARBA" id="ARBA00056389"/>
    </source>
</evidence>
<dbReference type="InParanoid" id="G3UF89"/>
<dbReference type="GO" id="GO:0016477">
    <property type="term" value="P:cell migration"/>
    <property type="evidence" value="ECO:0007669"/>
    <property type="project" value="TreeGrafter"/>
</dbReference>
<dbReference type="InterPro" id="IPR015919">
    <property type="entry name" value="Cadherin-like_sf"/>
</dbReference>
<evidence type="ECO:0000256" key="14">
    <source>
        <dbReference type="ARBA" id="ARBA00060382"/>
    </source>
</evidence>
<feature type="compositionally biased region" description="Low complexity" evidence="19">
    <location>
        <begin position="525"/>
        <end position="548"/>
    </location>
</feature>
<keyword evidence="10" id="KW-0472">Membrane</keyword>
<keyword evidence="3" id="KW-0597">Phosphoprotein</keyword>
<dbReference type="GO" id="GO:0031528">
    <property type="term" value="C:microvillus membrane"/>
    <property type="evidence" value="ECO:0007669"/>
    <property type="project" value="UniProtKB-SubCell"/>
</dbReference>